<evidence type="ECO:0000259" key="1">
    <source>
        <dbReference type="Pfam" id="PF04233"/>
    </source>
</evidence>
<organism evidence="2">
    <name type="scientific">Myoviridae sp. ctuJM17</name>
    <dbReference type="NCBI Taxonomy" id="2825200"/>
    <lineage>
        <taxon>Viruses</taxon>
        <taxon>Duplodnaviria</taxon>
        <taxon>Heunggongvirae</taxon>
        <taxon>Uroviricota</taxon>
        <taxon>Caudoviricetes</taxon>
    </lineage>
</organism>
<sequence length="400" mass="46313">MWRELQRTMNEAAAEGLTRGEYQPRHNDRFLDSMRHGNEVFAAFKVHAMGKAMADKLRDSNGNIKPFEKWSNDVRTIASHHTGAWLRTEYNTAVLRAHAAADWQEFIENKDIFPNLRWMPTTSPDAEASHRSYWEKKLTLPIEHPFWEKHHPQDRWNCKCMLEATDDPATPVDVVEDMPTPQPQRGLDNNPGKDGHLINDTHPYFPENCARCPYYKPRGVKNRIRAMFVAHKKDCFNCEYIDNVLPASSRTDLSKYGEKEWEHTYVSDNGAVVTQRERIIEAEQNKQEKEKYTKEKNMCKVLADNGHVIEHLSDTKRTDGLTYDITIDGMPADLKQVDGGAGNIVKYARKALTRQGGKAVVFQLPSHEQKYYDAINEVRRKVEGKIYFYFADEKVLKEIK</sequence>
<evidence type="ECO:0000313" key="2">
    <source>
        <dbReference type="EMBL" id="DAE07002.1"/>
    </source>
</evidence>
<feature type="domain" description="Phage head morphogenesis" evidence="1">
    <location>
        <begin position="68"/>
        <end position="162"/>
    </location>
</feature>
<dbReference type="EMBL" id="BK015444">
    <property type="protein sequence ID" value="DAE07002.1"/>
    <property type="molecule type" value="Genomic_DNA"/>
</dbReference>
<proteinExistence type="predicted"/>
<dbReference type="InterPro" id="IPR006528">
    <property type="entry name" value="Phage_head_morphogenesis_dom"/>
</dbReference>
<accession>A0A8S5PJB3</accession>
<dbReference type="Pfam" id="PF04233">
    <property type="entry name" value="Phage_Mu_F"/>
    <property type="match status" value="1"/>
</dbReference>
<reference evidence="2" key="1">
    <citation type="journal article" date="2021" name="Proc. Natl. Acad. Sci. U.S.A.">
        <title>A Catalog of Tens of Thousands of Viruses from Human Metagenomes Reveals Hidden Associations with Chronic Diseases.</title>
        <authorList>
            <person name="Tisza M.J."/>
            <person name="Buck C.B."/>
        </authorList>
    </citation>
    <scope>NUCLEOTIDE SEQUENCE</scope>
    <source>
        <strain evidence="2">CtuJM17</strain>
    </source>
</reference>
<protein>
    <submittedName>
        <fullName evidence="2">Minor capsid component</fullName>
    </submittedName>
</protein>
<name>A0A8S5PJB3_9CAUD</name>
<dbReference type="Gene3D" id="3.40.1350.120">
    <property type="match status" value="1"/>
</dbReference>